<dbReference type="STRING" id="1314674.A0A0D7B8U3"/>
<name>A0A0D7B8U3_9AGAR</name>
<feature type="compositionally biased region" description="Polar residues" evidence="1">
    <location>
        <begin position="182"/>
        <end position="192"/>
    </location>
</feature>
<dbReference type="Proteomes" id="UP000054007">
    <property type="component" value="Unassembled WGS sequence"/>
</dbReference>
<evidence type="ECO:0008006" key="4">
    <source>
        <dbReference type="Google" id="ProtNLM"/>
    </source>
</evidence>
<feature type="region of interest" description="Disordered" evidence="1">
    <location>
        <begin position="51"/>
        <end position="85"/>
    </location>
</feature>
<gene>
    <name evidence="2" type="ORF">CYLTODRAFT_423876</name>
</gene>
<accession>A0A0D7B8U3</accession>
<keyword evidence="3" id="KW-1185">Reference proteome</keyword>
<organism evidence="2 3">
    <name type="scientific">Cylindrobasidium torrendii FP15055 ss-10</name>
    <dbReference type="NCBI Taxonomy" id="1314674"/>
    <lineage>
        <taxon>Eukaryota</taxon>
        <taxon>Fungi</taxon>
        <taxon>Dikarya</taxon>
        <taxon>Basidiomycota</taxon>
        <taxon>Agaricomycotina</taxon>
        <taxon>Agaricomycetes</taxon>
        <taxon>Agaricomycetidae</taxon>
        <taxon>Agaricales</taxon>
        <taxon>Marasmiineae</taxon>
        <taxon>Physalacriaceae</taxon>
        <taxon>Cylindrobasidium</taxon>
    </lineage>
</organism>
<feature type="region of interest" description="Disordered" evidence="1">
    <location>
        <begin position="125"/>
        <end position="416"/>
    </location>
</feature>
<evidence type="ECO:0000313" key="3">
    <source>
        <dbReference type="Proteomes" id="UP000054007"/>
    </source>
</evidence>
<reference evidence="2 3" key="1">
    <citation type="journal article" date="2015" name="Fungal Genet. Biol.">
        <title>Evolution of novel wood decay mechanisms in Agaricales revealed by the genome sequences of Fistulina hepatica and Cylindrobasidium torrendii.</title>
        <authorList>
            <person name="Floudas D."/>
            <person name="Held B.W."/>
            <person name="Riley R."/>
            <person name="Nagy L.G."/>
            <person name="Koehler G."/>
            <person name="Ransdell A.S."/>
            <person name="Younus H."/>
            <person name="Chow J."/>
            <person name="Chiniquy J."/>
            <person name="Lipzen A."/>
            <person name="Tritt A."/>
            <person name="Sun H."/>
            <person name="Haridas S."/>
            <person name="LaButti K."/>
            <person name="Ohm R.A."/>
            <person name="Kues U."/>
            <person name="Blanchette R.A."/>
            <person name="Grigoriev I.V."/>
            <person name="Minto R.E."/>
            <person name="Hibbett D.S."/>
        </authorList>
    </citation>
    <scope>NUCLEOTIDE SEQUENCE [LARGE SCALE GENOMIC DNA]</scope>
    <source>
        <strain evidence="2 3">FP15055 ss-10</strain>
    </source>
</reference>
<feature type="compositionally biased region" description="Polar residues" evidence="1">
    <location>
        <begin position="236"/>
        <end position="245"/>
    </location>
</feature>
<protein>
    <recommendedName>
        <fullName evidence="4">TTL-domain-containing protein</fullName>
    </recommendedName>
</protein>
<sequence length="890" mass="98638">MSDASTPQQIQEFIKRETQRQRDLIRNATVPNEYRVVGNFARDLYLNSILAPAADEHEKTERASKRRRVDEQPGSLQNSSRPGAPLDSAAAFVELIPSLDDLLDQFKSKKPGLMLPPPPPHLAYNLGFAKRPLKPTPDPSSSRLPVDARNTAGLSSRSPIPGPSGFSPRHSTATPPPVDLNITGTVPSSITIPSAGEDTSPMDIDEAPASVSRPRSLPPRPPSVPTDVVQGMAMSLPSSSRLTTDPRSRLMSPAATSFTQAPKKDHLSALPAHVRSKSLQTNSDMDVHSESETEVQTGSGPKSSPPTSPPPEFDHNNAEVDSMELELDDIKPPSSSSSISRKGKEKERSSSVRSSLPPERSSRKATPAATSDEQHTKPSEQPRRKQAEVESAAQVKKKKKQKGKQTSPVSSLSPTGAWAGVDIEEFNPMPAVHVRLRTSGHDTEGATPILLVPGPTPTFVPPGAVEGQETNVEWSRVLLDDDVAQRLGELSGLEGFVLSGADVDVEMEEGEVFVHYTAMLAMYLAAMEGVELHVGQWQSFVQIISRKPEIANDFTCVLVRMDPYGESDCHLPEWADFCKNLIIIEKRVDKFFFPGLAELRATEKKASFVREFLDKVAHDDTRTARPRSVIYRSRKELETKVSAFSEEESTQYVLKRDGMHRGEGIVYPATLENVEDWERNHSERIEFETSPRGPGQIKWSRQDLVPLMRRTPEWKVWIVNGQVVGMHPARKVDGAWKKVAHELRGWTTAALTTYVHEHGEDDVESLTMPEKKESAHEAKEELVRFCLDTLAPLVKYEEQKYGNTPTIAKLCRFDVALVWDEKNSLVEYWVVGVSRGMLAFEGMVLNGTHKTLRKVLKAFVGMVKTKTERASKYGLGQWKEDVLVLREVKA</sequence>
<evidence type="ECO:0000256" key="1">
    <source>
        <dbReference type="SAM" id="MobiDB-lite"/>
    </source>
</evidence>
<feature type="compositionally biased region" description="Basic and acidic residues" evidence="1">
    <location>
        <begin position="54"/>
        <end position="71"/>
    </location>
</feature>
<dbReference type="AlphaFoldDB" id="A0A0D7B8U3"/>
<feature type="compositionally biased region" description="Basic and acidic residues" evidence="1">
    <location>
        <begin position="372"/>
        <end position="388"/>
    </location>
</feature>
<dbReference type="EMBL" id="KN880571">
    <property type="protein sequence ID" value="KIY65936.1"/>
    <property type="molecule type" value="Genomic_DNA"/>
</dbReference>
<evidence type="ECO:0000313" key="2">
    <source>
        <dbReference type="EMBL" id="KIY65936.1"/>
    </source>
</evidence>
<proteinExistence type="predicted"/>